<sequence>MDSNESVVHKFYQNLGKLFYAIASIDGSVRTEELESLKEIVKKEWLLTHLANDDLKLNAQQSIINTFRWLHDDNEYNASECYKSFLIFKNNHETLFTNEVNKLILKTARAIAAAFSKVNKSELMLLAKLDIEFKKTRL</sequence>
<dbReference type="OrthoDB" id="979732at2"/>
<dbReference type="RefSeq" id="WP_136842811.1">
    <property type="nucleotide sequence ID" value="NZ_SUPL01000004.1"/>
</dbReference>
<dbReference type="EMBL" id="SUPL01000004">
    <property type="protein sequence ID" value="TJY35771.1"/>
    <property type="molecule type" value="Genomic_DNA"/>
</dbReference>
<evidence type="ECO:0008006" key="3">
    <source>
        <dbReference type="Google" id="ProtNLM"/>
    </source>
</evidence>
<reference evidence="1 2" key="1">
    <citation type="submission" date="2019-04" db="EMBL/GenBank/DDBJ databases">
        <title>Lacinutrix sp. nov., isolated from marine water.</title>
        <authorList>
            <person name="Kim W."/>
        </authorList>
    </citation>
    <scope>NUCLEOTIDE SEQUENCE [LARGE SCALE GENOMIC DNA]</scope>
    <source>
        <strain evidence="1 2">CAU 1491</strain>
    </source>
</reference>
<accession>A0A4U0EV53</accession>
<protein>
    <recommendedName>
        <fullName evidence="3">Co-chaperone DjlA N-terminal domain-containing protein</fullName>
    </recommendedName>
</protein>
<keyword evidence="2" id="KW-1185">Reference proteome</keyword>
<gene>
    <name evidence="1" type="ORF">E5167_07825</name>
</gene>
<comment type="caution">
    <text evidence="1">The sequence shown here is derived from an EMBL/GenBank/DDBJ whole genome shotgun (WGS) entry which is preliminary data.</text>
</comment>
<dbReference type="AlphaFoldDB" id="A0A4U0EV53"/>
<organism evidence="1 2">
    <name type="scientific">Pontimicrobium aquaticum</name>
    <dbReference type="NCBI Taxonomy" id="2565367"/>
    <lineage>
        <taxon>Bacteria</taxon>
        <taxon>Pseudomonadati</taxon>
        <taxon>Bacteroidota</taxon>
        <taxon>Flavobacteriia</taxon>
        <taxon>Flavobacteriales</taxon>
        <taxon>Flavobacteriaceae</taxon>
        <taxon>Pontimicrobium</taxon>
    </lineage>
</organism>
<proteinExistence type="predicted"/>
<dbReference type="InterPro" id="IPR029024">
    <property type="entry name" value="TerB-like"/>
</dbReference>
<evidence type="ECO:0000313" key="1">
    <source>
        <dbReference type="EMBL" id="TJY35771.1"/>
    </source>
</evidence>
<name>A0A4U0EV53_9FLAO</name>
<dbReference type="Proteomes" id="UP000307657">
    <property type="component" value="Unassembled WGS sequence"/>
</dbReference>
<dbReference type="Gene3D" id="1.10.3680.10">
    <property type="entry name" value="TerB-like"/>
    <property type="match status" value="1"/>
</dbReference>
<evidence type="ECO:0000313" key="2">
    <source>
        <dbReference type="Proteomes" id="UP000307657"/>
    </source>
</evidence>